<feature type="transmembrane region" description="Helical" evidence="7">
    <location>
        <begin position="194"/>
        <end position="210"/>
    </location>
</feature>
<sequence>MVLGWTKHGDGKHLAPGEVVRPDERLSWPRMVGFGAQHVIAMFGATFVFPLVMGLDPNVAVMMSGVATILFLLIVKGKIPSYLGTSASFVGGVLAIRAAAGGDTAGADAIVTGAILVAGLVLALAGLAIHFLGVQIIHRIFPPVVTGAVVMLIGFGLAYVVADVYWPQDHWVALVTMLVTFVVIVLFKGFVGRIGVLVGLVFGFVLSWVLDKTAGPVTSVLPGANLRDAAGAACPAEGTYCVATAFPHDRVNFSSLEKAPWFGVPDFHAPDFKTSAVLLVLPAVIALIAENIGHVKAVGEMTGADVDPYVGRAVVADGVGTMVASAVGGSPTTTYAENIGVMAATKVYSTAAYYIAAVIAIFFGLCPKFGALVAATPGGVLGGVTVILYGMIGLLGAKIWIENRVDFADPVNMVPIGAGIILAIGPVSHYIGGDFTLEGIALGTIVVLGGYHLLRAIAGRPAEPARSEAG</sequence>
<feature type="transmembrane region" description="Helical" evidence="7">
    <location>
        <begin position="272"/>
        <end position="289"/>
    </location>
</feature>
<dbReference type="PANTHER" id="PTHR42810:SF4">
    <property type="entry name" value="URIC ACID TRANSPORTER UACT"/>
    <property type="match status" value="1"/>
</dbReference>
<comment type="subcellular location">
    <subcellularLocation>
        <location evidence="1">Membrane</location>
        <topology evidence="1">Multi-pass membrane protein</topology>
    </subcellularLocation>
</comment>
<feature type="transmembrane region" description="Helical" evidence="7">
    <location>
        <begin position="59"/>
        <end position="75"/>
    </location>
</feature>
<proteinExistence type="inferred from homology"/>
<protein>
    <submittedName>
        <fullName evidence="8">Uracil-xanthine permease family protein</fullName>
    </submittedName>
</protein>
<evidence type="ECO:0000256" key="2">
    <source>
        <dbReference type="ARBA" id="ARBA00008821"/>
    </source>
</evidence>
<evidence type="ECO:0000256" key="4">
    <source>
        <dbReference type="ARBA" id="ARBA00022692"/>
    </source>
</evidence>
<feature type="transmembrane region" description="Helical" evidence="7">
    <location>
        <begin position="144"/>
        <end position="165"/>
    </location>
</feature>
<feature type="transmembrane region" description="Helical" evidence="7">
    <location>
        <begin position="82"/>
        <end position="100"/>
    </location>
</feature>
<evidence type="ECO:0000313" key="9">
    <source>
        <dbReference type="Proteomes" id="UP001589532"/>
    </source>
</evidence>
<feature type="transmembrane region" description="Helical" evidence="7">
    <location>
        <begin position="171"/>
        <end position="187"/>
    </location>
</feature>
<name>A0ABV5RX24_9ACTN</name>
<comment type="similarity">
    <text evidence="2">Belongs to the nucleobase:cation symporter-2 (NCS2) (TC 2.A.40) family.</text>
</comment>
<feature type="transmembrane region" description="Helical" evidence="7">
    <location>
        <begin position="413"/>
        <end position="431"/>
    </location>
</feature>
<comment type="caution">
    <text evidence="8">The sequence shown here is derived from an EMBL/GenBank/DDBJ whole genome shotgun (WGS) entry which is preliminary data.</text>
</comment>
<evidence type="ECO:0000313" key="8">
    <source>
        <dbReference type="EMBL" id="MFB9622901.1"/>
    </source>
</evidence>
<evidence type="ECO:0000256" key="3">
    <source>
        <dbReference type="ARBA" id="ARBA00022448"/>
    </source>
</evidence>
<keyword evidence="3" id="KW-0813">Transport</keyword>
<dbReference type="InterPro" id="IPR006043">
    <property type="entry name" value="NCS2"/>
</dbReference>
<organism evidence="8 9">
    <name type="scientific">Nonomuraea helvata</name>
    <dbReference type="NCBI Taxonomy" id="37484"/>
    <lineage>
        <taxon>Bacteria</taxon>
        <taxon>Bacillati</taxon>
        <taxon>Actinomycetota</taxon>
        <taxon>Actinomycetes</taxon>
        <taxon>Streptosporangiales</taxon>
        <taxon>Streptosporangiaceae</taxon>
        <taxon>Nonomuraea</taxon>
    </lineage>
</organism>
<feature type="transmembrane region" description="Helical" evidence="7">
    <location>
        <begin position="437"/>
        <end position="454"/>
    </location>
</feature>
<reference evidence="8 9" key="1">
    <citation type="submission" date="2024-09" db="EMBL/GenBank/DDBJ databases">
        <authorList>
            <person name="Sun Q."/>
            <person name="Mori K."/>
        </authorList>
    </citation>
    <scope>NUCLEOTIDE SEQUENCE [LARGE SCALE GENOMIC DNA]</scope>
    <source>
        <strain evidence="8 9">JCM 3143</strain>
    </source>
</reference>
<dbReference type="PANTHER" id="PTHR42810">
    <property type="entry name" value="PURINE PERMEASE C1399.01C-RELATED"/>
    <property type="match status" value="1"/>
</dbReference>
<accession>A0ABV5RX24</accession>
<evidence type="ECO:0000256" key="1">
    <source>
        <dbReference type="ARBA" id="ARBA00004141"/>
    </source>
</evidence>
<keyword evidence="4 7" id="KW-0812">Transmembrane</keyword>
<evidence type="ECO:0000256" key="7">
    <source>
        <dbReference type="SAM" id="Phobius"/>
    </source>
</evidence>
<feature type="transmembrane region" description="Helical" evidence="7">
    <location>
        <begin position="31"/>
        <end position="53"/>
    </location>
</feature>
<keyword evidence="6 7" id="KW-0472">Membrane</keyword>
<dbReference type="RefSeq" id="WP_345002551.1">
    <property type="nucleotide sequence ID" value="NZ_BAAAXV010000011.1"/>
</dbReference>
<feature type="transmembrane region" description="Helical" evidence="7">
    <location>
        <begin position="106"/>
        <end position="132"/>
    </location>
</feature>
<keyword evidence="9" id="KW-1185">Reference proteome</keyword>
<keyword evidence="5 7" id="KW-1133">Transmembrane helix</keyword>
<feature type="transmembrane region" description="Helical" evidence="7">
    <location>
        <begin position="380"/>
        <end position="401"/>
    </location>
</feature>
<evidence type="ECO:0000256" key="6">
    <source>
        <dbReference type="ARBA" id="ARBA00023136"/>
    </source>
</evidence>
<dbReference type="EMBL" id="JBHMBW010000004">
    <property type="protein sequence ID" value="MFB9622901.1"/>
    <property type="molecule type" value="Genomic_DNA"/>
</dbReference>
<gene>
    <name evidence="8" type="ORF">ACFFSA_07390</name>
</gene>
<dbReference type="Pfam" id="PF00860">
    <property type="entry name" value="Xan_ur_permease"/>
    <property type="match status" value="1"/>
</dbReference>
<evidence type="ECO:0000256" key="5">
    <source>
        <dbReference type="ARBA" id="ARBA00022989"/>
    </source>
</evidence>
<feature type="transmembrane region" description="Helical" evidence="7">
    <location>
        <begin position="351"/>
        <end position="374"/>
    </location>
</feature>
<dbReference type="Proteomes" id="UP001589532">
    <property type="component" value="Unassembled WGS sequence"/>
</dbReference>